<sequence>MSQEVVLNNALTKLINAYKNKIDGFNVQDFLKTGVDPFRFTVNVSIWGLTLAVRKEIEHKIEMALENLIGDFHEDYLGNVMHIPTSTKWEKVPEGSIPGIDIANREKEVYFQIKSKHNSMNSSSSKKLAEELEETSQMYPTAEVGCLWVVATQERKAIGENQVAEVASCYKGNKSYEVVTGVDGELTSVLSQTLKSIPDIIKTIDFGTYKNEKGEEVKKDFPTVLDDAAKRVTTSLMKMAKETGISEIEIVKNNSIS</sequence>
<keyword evidence="1" id="KW-0255">Endonuclease</keyword>
<dbReference type="GO" id="GO:0004519">
    <property type="term" value="F:endonuclease activity"/>
    <property type="evidence" value="ECO:0007669"/>
    <property type="project" value="UniProtKB-KW"/>
</dbReference>
<reference evidence="2" key="1">
    <citation type="submission" date="2017-03" db="EMBL/GenBank/DDBJ databases">
        <title>Full genome sequence of a non-lethal Shewanella isolate that potentiates virulence of Vibio parahaemolyticus causing acute hepatopancreatic necrosis disease (AHPND) in shrimp.</title>
        <authorList>
            <person name="Prachumwat A."/>
            <person name="Sritunyalucksana K."/>
        </authorList>
    </citation>
    <scope>NUCLEOTIDE SEQUENCE [LARGE SCALE GENOMIC DNA]</scope>
    <source>
        <strain evidence="2">TH2012</strain>
    </source>
</reference>
<keyword evidence="1" id="KW-0540">Nuclease</keyword>
<protein>
    <submittedName>
        <fullName evidence="1">Eco47II restriction endonuclease</fullName>
    </submittedName>
</protein>
<keyword evidence="2" id="KW-1185">Reference proteome</keyword>
<gene>
    <name evidence="1" type="ORF">STH12_04081</name>
</gene>
<dbReference type="Proteomes" id="UP000278437">
    <property type="component" value="Chromosome"/>
</dbReference>
<dbReference type="Pfam" id="PF09553">
    <property type="entry name" value="RE_Eco47II"/>
    <property type="match status" value="1"/>
</dbReference>
<organism evidence="1 2">
    <name type="scientific">Shewanella khirikhana</name>
    <dbReference type="NCBI Taxonomy" id="1965282"/>
    <lineage>
        <taxon>Bacteria</taxon>
        <taxon>Pseudomonadati</taxon>
        <taxon>Pseudomonadota</taxon>
        <taxon>Gammaproteobacteria</taxon>
        <taxon>Alteromonadales</taxon>
        <taxon>Shewanellaceae</taxon>
        <taxon>Shewanella</taxon>
    </lineage>
</organism>
<dbReference type="InterPro" id="IPR019057">
    <property type="entry name" value="Restrct_endonuc_II_Eco47II"/>
</dbReference>
<accession>A0ABM7DX92</accession>
<dbReference type="RefSeq" id="WP_126169219.1">
    <property type="nucleotide sequence ID" value="NZ_CP020373.1"/>
</dbReference>
<proteinExistence type="predicted"/>
<evidence type="ECO:0000313" key="1">
    <source>
        <dbReference type="EMBL" id="AZQ13107.1"/>
    </source>
</evidence>
<dbReference type="EMBL" id="CP020373">
    <property type="protein sequence ID" value="AZQ13107.1"/>
    <property type="molecule type" value="Genomic_DNA"/>
</dbReference>
<name>A0ABM7DX92_9GAMM</name>
<keyword evidence="1" id="KW-0378">Hydrolase</keyword>
<evidence type="ECO:0000313" key="2">
    <source>
        <dbReference type="Proteomes" id="UP000278437"/>
    </source>
</evidence>